<dbReference type="EMBL" id="MT142097">
    <property type="protein sequence ID" value="QJA74427.1"/>
    <property type="molecule type" value="Genomic_DNA"/>
</dbReference>
<proteinExistence type="predicted"/>
<evidence type="ECO:0000313" key="3">
    <source>
        <dbReference type="EMBL" id="QJA94338.1"/>
    </source>
</evidence>
<accession>A0A6M3K0I5</accession>
<keyword evidence="1" id="KW-0472">Membrane</keyword>
<reference evidence="2" key="1">
    <citation type="submission" date="2020-03" db="EMBL/GenBank/DDBJ databases">
        <title>The deep terrestrial virosphere.</title>
        <authorList>
            <person name="Holmfeldt K."/>
            <person name="Nilsson E."/>
            <person name="Simone D."/>
            <person name="Lopez-Fernandez M."/>
            <person name="Wu X."/>
            <person name="de Brujin I."/>
            <person name="Lundin D."/>
            <person name="Andersson A."/>
            <person name="Bertilsson S."/>
            <person name="Dopson M."/>
        </authorList>
    </citation>
    <scope>NUCLEOTIDE SEQUENCE</scope>
    <source>
        <strain evidence="2">MM415A02009</strain>
        <strain evidence="3">MM415B03892</strain>
    </source>
</reference>
<evidence type="ECO:0000313" key="2">
    <source>
        <dbReference type="EMBL" id="QJA74427.1"/>
    </source>
</evidence>
<feature type="transmembrane region" description="Helical" evidence="1">
    <location>
        <begin position="27"/>
        <end position="44"/>
    </location>
</feature>
<evidence type="ECO:0000256" key="1">
    <source>
        <dbReference type="SAM" id="Phobius"/>
    </source>
</evidence>
<keyword evidence="1" id="KW-1133">Transmembrane helix</keyword>
<organism evidence="2">
    <name type="scientific">viral metagenome</name>
    <dbReference type="NCBI Taxonomy" id="1070528"/>
    <lineage>
        <taxon>unclassified sequences</taxon>
        <taxon>metagenomes</taxon>
        <taxon>organismal metagenomes</taxon>
    </lineage>
</organism>
<name>A0A6M3K0I5_9ZZZZ</name>
<dbReference type="EMBL" id="MT143223">
    <property type="protein sequence ID" value="QJA94338.1"/>
    <property type="molecule type" value="Genomic_DNA"/>
</dbReference>
<gene>
    <name evidence="2" type="ORF">MM415A02009_0007</name>
    <name evidence="3" type="ORF">MM415B03892_0010</name>
</gene>
<feature type="transmembrane region" description="Helical" evidence="1">
    <location>
        <begin position="51"/>
        <end position="69"/>
    </location>
</feature>
<feature type="transmembrane region" description="Helical" evidence="1">
    <location>
        <begin position="75"/>
        <end position="94"/>
    </location>
</feature>
<sequence>MYNLTNLTSATTIQGIVQFANQTTGNLMMALLMISVFFIMLMVLKRWDFDRALLVSSFASFMLTILLVYAKMVNVVWALVFLIMAAFTAFYMVMSKTT</sequence>
<dbReference type="AlphaFoldDB" id="A0A6M3K0I5"/>
<protein>
    <submittedName>
        <fullName evidence="2">Uncharacterized protein</fullName>
    </submittedName>
</protein>
<keyword evidence="1" id="KW-0812">Transmembrane</keyword>